<organism evidence="1 2">
    <name type="scientific">Nostoc linckia z7</name>
    <dbReference type="NCBI Taxonomy" id="1628745"/>
    <lineage>
        <taxon>Bacteria</taxon>
        <taxon>Bacillati</taxon>
        <taxon>Cyanobacteriota</taxon>
        <taxon>Cyanophyceae</taxon>
        <taxon>Nostocales</taxon>
        <taxon>Nostocaceae</taxon>
        <taxon>Nostoc</taxon>
    </lineage>
</organism>
<evidence type="ECO:0000313" key="1">
    <source>
        <dbReference type="EMBL" id="PHJ87191.1"/>
    </source>
</evidence>
<protein>
    <submittedName>
        <fullName evidence="1">Uncharacterized protein</fullName>
    </submittedName>
</protein>
<gene>
    <name evidence="1" type="ORF">VF04_35020</name>
</gene>
<proteinExistence type="predicted"/>
<comment type="caution">
    <text evidence="1">The sequence shown here is derived from an EMBL/GenBank/DDBJ whole genome shotgun (WGS) entry which is preliminary data.</text>
</comment>
<accession>A0ABX4KFP3</accession>
<dbReference type="EMBL" id="LAHC01000163">
    <property type="protein sequence ID" value="PHJ87191.1"/>
    <property type="molecule type" value="Genomic_DNA"/>
</dbReference>
<dbReference type="RefSeq" id="WP_099072417.1">
    <property type="nucleotide sequence ID" value="NZ_LAHC01000163.1"/>
</dbReference>
<sequence length="72" mass="8092">MKKTNAIKVKAGNSNTGINKAMLKRFKSADDFLAHIKTKEHVYASFGKNDNAIKETWQDAQPKTEAKPKTEK</sequence>
<keyword evidence="2" id="KW-1185">Reference proteome</keyword>
<dbReference type="Proteomes" id="UP000222523">
    <property type="component" value="Unassembled WGS sequence"/>
</dbReference>
<reference evidence="1 2" key="1">
    <citation type="submission" date="2015-02" db="EMBL/GenBank/DDBJ databases">
        <title>Nostoc linckia genome annotation.</title>
        <authorList>
            <person name="Zhou Z."/>
        </authorList>
    </citation>
    <scope>NUCLEOTIDE SEQUENCE [LARGE SCALE GENOMIC DNA]</scope>
    <source>
        <strain evidence="2">z7</strain>
    </source>
</reference>
<name>A0ABX4KFP3_NOSLI</name>
<evidence type="ECO:0000313" key="2">
    <source>
        <dbReference type="Proteomes" id="UP000222523"/>
    </source>
</evidence>